<reference evidence="12" key="3">
    <citation type="submission" date="2023-05" db="EMBL/GenBank/DDBJ databases">
        <authorList>
            <person name="Smith C.H."/>
        </authorList>
    </citation>
    <scope>NUCLEOTIDE SEQUENCE</scope>
    <source>
        <strain evidence="12">CHS0354</strain>
        <tissue evidence="12">Mantle</tissue>
    </source>
</reference>
<organism evidence="12 13">
    <name type="scientific">Potamilus streckersoni</name>
    <dbReference type="NCBI Taxonomy" id="2493646"/>
    <lineage>
        <taxon>Eukaryota</taxon>
        <taxon>Metazoa</taxon>
        <taxon>Spiralia</taxon>
        <taxon>Lophotrochozoa</taxon>
        <taxon>Mollusca</taxon>
        <taxon>Bivalvia</taxon>
        <taxon>Autobranchia</taxon>
        <taxon>Heteroconchia</taxon>
        <taxon>Palaeoheterodonta</taxon>
        <taxon>Unionida</taxon>
        <taxon>Unionoidea</taxon>
        <taxon>Unionidae</taxon>
        <taxon>Ambleminae</taxon>
        <taxon>Lampsilini</taxon>
        <taxon>Potamilus</taxon>
    </lineage>
</organism>
<feature type="transmembrane region" description="Helical" evidence="10">
    <location>
        <begin position="185"/>
        <end position="205"/>
    </location>
</feature>
<dbReference type="InterPro" id="IPR017452">
    <property type="entry name" value="GPCR_Rhodpsn_7TM"/>
</dbReference>
<dbReference type="InterPro" id="IPR050569">
    <property type="entry name" value="TAAR"/>
</dbReference>
<gene>
    <name evidence="12" type="ORF">CHS0354_022836</name>
</gene>
<dbReference type="SUPFAM" id="SSF81321">
    <property type="entry name" value="Family A G protein-coupled receptor-like"/>
    <property type="match status" value="1"/>
</dbReference>
<dbReference type="InterPro" id="IPR000276">
    <property type="entry name" value="GPCR_Rhodpsn"/>
</dbReference>
<dbReference type="GO" id="GO:0005886">
    <property type="term" value="C:plasma membrane"/>
    <property type="evidence" value="ECO:0007669"/>
    <property type="project" value="UniProtKB-SubCell"/>
</dbReference>
<keyword evidence="3 9" id="KW-0812">Transmembrane</keyword>
<evidence type="ECO:0000256" key="1">
    <source>
        <dbReference type="ARBA" id="ARBA00004651"/>
    </source>
</evidence>
<feature type="domain" description="G-protein coupled receptors family 1 profile" evidence="11">
    <location>
        <begin position="85"/>
        <end position="346"/>
    </location>
</feature>
<keyword evidence="7 9" id="KW-0675">Receptor</keyword>
<feature type="transmembrane region" description="Helical" evidence="10">
    <location>
        <begin position="292"/>
        <end position="316"/>
    </location>
</feature>
<dbReference type="EMBL" id="JAEAOA010001385">
    <property type="protein sequence ID" value="KAK3583793.1"/>
    <property type="molecule type" value="Genomic_DNA"/>
</dbReference>
<evidence type="ECO:0000313" key="13">
    <source>
        <dbReference type="Proteomes" id="UP001195483"/>
    </source>
</evidence>
<evidence type="ECO:0000256" key="5">
    <source>
        <dbReference type="ARBA" id="ARBA00023040"/>
    </source>
</evidence>
<keyword evidence="2" id="KW-1003">Cell membrane</keyword>
<dbReference type="GO" id="GO:0004930">
    <property type="term" value="F:G protein-coupled receptor activity"/>
    <property type="evidence" value="ECO:0007669"/>
    <property type="project" value="UniProtKB-KW"/>
</dbReference>
<protein>
    <recommendedName>
        <fullName evidence="11">G-protein coupled receptors family 1 profile domain-containing protein</fullName>
    </recommendedName>
</protein>
<evidence type="ECO:0000259" key="11">
    <source>
        <dbReference type="PROSITE" id="PS50262"/>
    </source>
</evidence>
<feature type="transmembrane region" description="Helical" evidence="10">
    <location>
        <begin position="328"/>
        <end position="349"/>
    </location>
</feature>
<reference evidence="12" key="2">
    <citation type="journal article" date="2021" name="Genome Biol. Evol.">
        <title>Developing a high-quality reference genome for a parasitic bivalve with doubly uniparental inheritance (Bivalvia: Unionida).</title>
        <authorList>
            <person name="Smith C.H."/>
        </authorList>
    </citation>
    <scope>NUCLEOTIDE SEQUENCE</scope>
    <source>
        <strain evidence="12">CHS0354</strain>
        <tissue evidence="12">Mantle</tissue>
    </source>
</reference>
<dbReference type="CDD" id="cd00637">
    <property type="entry name" value="7tm_classA_rhodopsin-like"/>
    <property type="match status" value="1"/>
</dbReference>
<evidence type="ECO:0000256" key="10">
    <source>
        <dbReference type="SAM" id="Phobius"/>
    </source>
</evidence>
<dbReference type="AlphaFoldDB" id="A0AAE0S2C6"/>
<evidence type="ECO:0000256" key="7">
    <source>
        <dbReference type="ARBA" id="ARBA00023170"/>
    </source>
</evidence>
<sequence>MNLAKTNKIKIRKEKVSDTNQKPFTGTKDKEYQYWKSDNYSYIKSQPDYLFFILNGEPQEISKDILTMAIGFYGYIVLILTASIFNLCLLIAILANRKLRTMTNIIVASLAISDFFIGSVVCPSELIHYITNYRALTAKGCAVHQAVQIFIPLVSSFHLLAVAIERYVKIVEPLRYFEIATKSRLCVILLIIWIFPLLISVLPITGWNQIALFGNVTYTNVYLNMTGCDFLETLPCTYMGMILTIILSVYIVMFGLYVKVFFIALSQVRQIKALKIGGKSASAPLLRSELKVLIVLTVTIGFFFISWLPIGTVIAYDCVYEVFDDVAWGVSLYIAFVNASVNPLIYGIGNREIRKVILQNMQCPRKTNVVRPEWASMLHGGAPSSCPSALHASGICGTITQNGAVPTCDVDSLPVYFTIKEYDTMLGHI</sequence>
<reference evidence="12" key="1">
    <citation type="journal article" date="2021" name="Genome Biol. Evol.">
        <title>A High-Quality Reference Genome for a Parasitic Bivalve with Doubly Uniparental Inheritance (Bivalvia: Unionida).</title>
        <authorList>
            <person name="Smith C.H."/>
        </authorList>
    </citation>
    <scope>NUCLEOTIDE SEQUENCE</scope>
    <source>
        <strain evidence="12">CHS0354</strain>
    </source>
</reference>
<dbReference type="Pfam" id="PF00001">
    <property type="entry name" value="7tm_1"/>
    <property type="match status" value="1"/>
</dbReference>
<evidence type="ECO:0000256" key="3">
    <source>
        <dbReference type="ARBA" id="ARBA00022692"/>
    </source>
</evidence>
<keyword evidence="6 10" id="KW-0472">Membrane</keyword>
<keyword evidence="13" id="KW-1185">Reference proteome</keyword>
<feature type="transmembrane region" description="Helical" evidence="10">
    <location>
        <begin position="241"/>
        <end position="265"/>
    </location>
</feature>
<dbReference type="Gene3D" id="1.20.1070.10">
    <property type="entry name" value="Rhodopsin 7-helix transmembrane proteins"/>
    <property type="match status" value="1"/>
</dbReference>
<comment type="caution">
    <text evidence="12">The sequence shown here is derived from an EMBL/GenBank/DDBJ whole genome shotgun (WGS) entry which is preliminary data.</text>
</comment>
<proteinExistence type="inferred from homology"/>
<keyword evidence="5 9" id="KW-0297">G-protein coupled receptor</keyword>
<feature type="transmembrane region" description="Helical" evidence="10">
    <location>
        <begin position="72"/>
        <end position="94"/>
    </location>
</feature>
<accession>A0AAE0S2C6</accession>
<evidence type="ECO:0000256" key="4">
    <source>
        <dbReference type="ARBA" id="ARBA00022989"/>
    </source>
</evidence>
<name>A0AAE0S2C6_9BIVA</name>
<evidence type="ECO:0000256" key="8">
    <source>
        <dbReference type="ARBA" id="ARBA00023224"/>
    </source>
</evidence>
<evidence type="ECO:0000313" key="12">
    <source>
        <dbReference type="EMBL" id="KAK3583793.1"/>
    </source>
</evidence>
<comment type="subcellular location">
    <subcellularLocation>
        <location evidence="1">Cell membrane</location>
        <topology evidence="1">Multi-pass membrane protein</topology>
    </subcellularLocation>
</comment>
<dbReference type="PANTHER" id="PTHR24249">
    <property type="entry name" value="HISTAMINE RECEPTOR-RELATED G-PROTEIN COUPLED RECEPTOR"/>
    <property type="match status" value="1"/>
</dbReference>
<evidence type="ECO:0000256" key="2">
    <source>
        <dbReference type="ARBA" id="ARBA00022475"/>
    </source>
</evidence>
<dbReference type="PROSITE" id="PS00237">
    <property type="entry name" value="G_PROTEIN_RECEP_F1_1"/>
    <property type="match status" value="1"/>
</dbReference>
<dbReference type="PROSITE" id="PS50262">
    <property type="entry name" value="G_PROTEIN_RECEP_F1_2"/>
    <property type="match status" value="1"/>
</dbReference>
<evidence type="ECO:0000256" key="9">
    <source>
        <dbReference type="RuleBase" id="RU000688"/>
    </source>
</evidence>
<dbReference type="SMART" id="SM01381">
    <property type="entry name" value="7TM_GPCR_Srsx"/>
    <property type="match status" value="1"/>
</dbReference>
<keyword evidence="4 10" id="KW-1133">Transmembrane helix</keyword>
<feature type="transmembrane region" description="Helical" evidence="10">
    <location>
        <begin position="142"/>
        <end position="164"/>
    </location>
</feature>
<comment type="similarity">
    <text evidence="9">Belongs to the G-protein coupled receptor 1 family.</text>
</comment>
<dbReference type="PRINTS" id="PR00237">
    <property type="entry name" value="GPCRRHODOPSN"/>
</dbReference>
<feature type="transmembrane region" description="Helical" evidence="10">
    <location>
        <begin position="106"/>
        <end position="130"/>
    </location>
</feature>
<dbReference type="Proteomes" id="UP001195483">
    <property type="component" value="Unassembled WGS sequence"/>
</dbReference>
<evidence type="ECO:0000256" key="6">
    <source>
        <dbReference type="ARBA" id="ARBA00023136"/>
    </source>
</evidence>
<keyword evidence="8 9" id="KW-0807">Transducer</keyword>